<keyword evidence="2 6" id="KW-0645">Protease</keyword>
<dbReference type="AlphaFoldDB" id="A0A9J7DCX0"/>
<reference evidence="6" key="1">
    <citation type="submission" date="2025-08" db="UniProtKB">
        <authorList>
            <consortium name="RefSeq"/>
        </authorList>
    </citation>
    <scope>IDENTIFICATION</scope>
    <source>
        <strain evidence="6">Aabys</strain>
        <tissue evidence="6">Whole body</tissue>
    </source>
</reference>
<dbReference type="InterPro" id="IPR033116">
    <property type="entry name" value="TRYPSIN_SER"/>
</dbReference>
<dbReference type="PANTHER" id="PTHR24260">
    <property type="match status" value="1"/>
</dbReference>
<keyword evidence="5" id="KW-1185">Reference proteome</keyword>
<dbReference type="Proteomes" id="UP001652621">
    <property type="component" value="Unplaced"/>
</dbReference>
<keyword evidence="2" id="KW-0720">Serine protease</keyword>
<name>A0A9J7DCX0_MUSDO</name>
<dbReference type="InterPro" id="IPR043504">
    <property type="entry name" value="Peptidase_S1_PA_chymotrypsin"/>
</dbReference>
<protein>
    <submittedName>
        <fullName evidence="6">Serine protease snake</fullName>
    </submittedName>
</protein>
<evidence type="ECO:0000256" key="1">
    <source>
        <dbReference type="ARBA" id="ARBA00023157"/>
    </source>
</evidence>
<dbReference type="Pfam" id="PF00089">
    <property type="entry name" value="Trypsin"/>
    <property type="match status" value="1"/>
</dbReference>
<dbReference type="SMART" id="SM00020">
    <property type="entry name" value="Tryp_SPc"/>
    <property type="match status" value="1"/>
</dbReference>
<dbReference type="KEGG" id="mde:101889785"/>
<keyword evidence="3" id="KW-0732">Signal</keyword>
<dbReference type="RefSeq" id="XP_019890214.2">
    <property type="nucleotide sequence ID" value="XM_020034655.2"/>
</dbReference>
<evidence type="ECO:0000256" key="3">
    <source>
        <dbReference type="SAM" id="SignalP"/>
    </source>
</evidence>
<dbReference type="GeneID" id="101889785"/>
<feature type="signal peptide" evidence="3">
    <location>
        <begin position="1"/>
        <end position="20"/>
    </location>
</feature>
<dbReference type="OrthoDB" id="10004439at2759"/>
<evidence type="ECO:0000256" key="2">
    <source>
        <dbReference type="RuleBase" id="RU363034"/>
    </source>
</evidence>
<dbReference type="InterPro" id="IPR018114">
    <property type="entry name" value="TRYPSIN_HIS"/>
</dbReference>
<dbReference type="CDD" id="cd00190">
    <property type="entry name" value="Tryp_SPc"/>
    <property type="match status" value="1"/>
</dbReference>
<accession>A0A9J7DCX0</accession>
<dbReference type="GO" id="GO:0004252">
    <property type="term" value="F:serine-type endopeptidase activity"/>
    <property type="evidence" value="ECO:0007669"/>
    <property type="project" value="InterPro"/>
</dbReference>
<dbReference type="GO" id="GO:0005576">
    <property type="term" value="C:extracellular region"/>
    <property type="evidence" value="ECO:0007669"/>
    <property type="project" value="UniProtKB-SubCell"/>
</dbReference>
<dbReference type="SUPFAM" id="SSF50494">
    <property type="entry name" value="Trypsin-like serine proteases"/>
    <property type="match status" value="1"/>
</dbReference>
<dbReference type="InterPro" id="IPR001314">
    <property type="entry name" value="Peptidase_S1A"/>
</dbReference>
<keyword evidence="1" id="KW-1015">Disulfide bond</keyword>
<dbReference type="InterPro" id="IPR051333">
    <property type="entry name" value="CLIP_Serine_Protease"/>
</dbReference>
<keyword evidence="2" id="KW-0378">Hydrolase</keyword>
<dbReference type="GO" id="GO:0016485">
    <property type="term" value="P:protein processing"/>
    <property type="evidence" value="ECO:0007669"/>
    <property type="project" value="UniProtKB-ARBA"/>
</dbReference>
<dbReference type="PROSITE" id="PS00134">
    <property type="entry name" value="TRYPSIN_HIS"/>
    <property type="match status" value="1"/>
</dbReference>
<dbReference type="VEuPathDB" id="VectorBase:MDOMA2_018191"/>
<feature type="domain" description="Peptidase S1" evidence="4">
    <location>
        <begin position="98"/>
        <end position="337"/>
    </location>
</feature>
<gene>
    <name evidence="6" type="primary">LOC101889785</name>
</gene>
<dbReference type="PROSITE" id="PS00135">
    <property type="entry name" value="TRYPSIN_SER"/>
    <property type="match status" value="1"/>
</dbReference>
<dbReference type="InterPro" id="IPR009003">
    <property type="entry name" value="Peptidase_S1_PA"/>
</dbReference>
<dbReference type="PANTHER" id="PTHR24260:SF135">
    <property type="entry name" value="CLIP DOMAIN-CONTAINING SERINE PROTEASE-RELATED"/>
    <property type="match status" value="1"/>
</dbReference>
<proteinExistence type="predicted"/>
<sequence>MFIKITFIILALHHFQCVASSPEAQQVTEKIPTECKFPDNSNGNCVPLENCAAAITGKDATECYRHNNNTYVCCKYNLWSEYKPRKLTDGCGVPIVNIIRGLLTKEKEFPYMAALGWESTFFDEPFEYKCGGVLITPTYVLTAAHCARLNGQAPSVVLVGGNNLKDTINKPINIAEIIVYPDYKRNESYHDIALIKLEQYVIETSACIWSLYAMDKVNLTAIGYGTTQFAGPTSDSLLKTYLSVVPNKQCSTHFRDEATLPRGLHESQFCAQDFERNSDTCQGDSGGPLIMNSINPQGFNTPFVVGITSFGRGCALEIPGVYTRVSEYVDWIDNVVYNKTRAV</sequence>
<evidence type="ECO:0000313" key="6">
    <source>
        <dbReference type="RefSeq" id="XP_019890214.2"/>
    </source>
</evidence>
<dbReference type="PRINTS" id="PR00722">
    <property type="entry name" value="CHYMOTRYPSIN"/>
</dbReference>
<evidence type="ECO:0000313" key="5">
    <source>
        <dbReference type="Proteomes" id="UP001652621"/>
    </source>
</evidence>
<evidence type="ECO:0000259" key="4">
    <source>
        <dbReference type="PROSITE" id="PS50240"/>
    </source>
</evidence>
<organism evidence="5 6">
    <name type="scientific">Musca domestica</name>
    <name type="common">House fly</name>
    <dbReference type="NCBI Taxonomy" id="7370"/>
    <lineage>
        <taxon>Eukaryota</taxon>
        <taxon>Metazoa</taxon>
        <taxon>Ecdysozoa</taxon>
        <taxon>Arthropoda</taxon>
        <taxon>Hexapoda</taxon>
        <taxon>Insecta</taxon>
        <taxon>Pterygota</taxon>
        <taxon>Neoptera</taxon>
        <taxon>Endopterygota</taxon>
        <taxon>Diptera</taxon>
        <taxon>Brachycera</taxon>
        <taxon>Muscomorpha</taxon>
        <taxon>Muscoidea</taxon>
        <taxon>Muscidae</taxon>
        <taxon>Musca</taxon>
    </lineage>
</organism>
<dbReference type="InterPro" id="IPR001254">
    <property type="entry name" value="Trypsin_dom"/>
</dbReference>
<dbReference type="Gene3D" id="2.40.10.10">
    <property type="entry name" value="Trypsin-like serine proteases"/>
    <property type="match status" value="1"/>
</dbReference>
<dbReference type="PROSITE" id="PS50240">
    <property type="entry name" value="TRYPSIN_DOM"/>
    <property type="match status" value="1"/>
</dbReference>
<feature type="chain" id="PRO_5045549897" evidence="3">
    <location>
        <begin position="21"/>
        <end position="343"/>
    </location>
</feature>